<dbReference type="KEGG" id="mpad:KEF85_03685"/>
<keyword evidence="4 9" id="KW-0808">Transferase</keyword>
<dbReference type="GO" id="GO:0042158">
    <property type="term" value="P:lipoprotein biosynthetic process"/>
    <property type="evidence" value="ECO:0007669"/>
    <property type="project" value="UniProtKB-UniRule"/>
</dbReference>
<keyword evidence="5 9" id="KW-0812">Transmembrane</keyword>
<evidence type="ECO:0000256" key="1">
    <source>
        <dbReference type="ARBA" id="ARBA00004651"/>
    </source>
</evidence>
<feature type="transmembrane region" description="Helical" evidence="9">
    <location>
        <begin position="32"/>
        <end position="51"/>
    </location>
</feature>
<evidence type="ECO:0000256" key="4">
    <source>
        <dbReference type="ARBA" id="ARBA00022679"/>
    </source>
</evidence>
<name>A0A975MS01_9GAMM</name>
<evidence type="ECO:0000256" key="7">
    <source>
        <dbReference type="ARBA" id="ARBA00023136"/>
    </source>
</evidence>
<dbReference type="PANTHER" id="PTHR38686">
    <property type="entry name" value="APOLIPOPROTEIN N-ACYLTRANSFERASE"/>
    <property type="match status" value="1"/>
</dbReference>
<dbReference type="GO" id="GO:0016410">
    <property type="term" value="F:N-acyltransferase activity"/>
    <property type="evidence" value="ECO:0007669"/>
    <property type="project" value="UniProtKB-UniRule"/>
</dbReference>
<keyword evidence="7 9" id="KW-0472">Membrane</keyword>
<evidence type="ECO:0000256" key="5">
    <source>
        <dbReference type="ARBA" id="ARBA00022692"/>
    </source>
</evidence>
<feature type="transmembrane region" description="Helical" evidence="9">
    <location>
        <begin position="100"/>
        <end position="119"/>
    </location>
</feature>
<feature type="transmembrane region" description="Helical" evidence="9">
    <location>
        <begin position="171"/>
        <end position="190"/>
    </location>
</feature>
<evidence type="ECO:0000259" key="10">
    <source>
        <dbReference type="PROSITE" id="PS50263"/>
    </source>
</evidence>
<keyword evidence="12" id="KW-1185">Reference proteome</keyword>
<dbReference type="HAMAP" id="MF_01148">
    <property type="entry name" value="Lnt"/>
    <property type="match status" value="1"/>
</dbReference>
<proteinExistence type="inferred from homology"/>
<feature type="transmembrane region" description="Helical" evidence="9">
    <location>
        <begin position="63"/>
        <end position="88"/>
    </location>
</feature>
<keyword evidence="6 9" id="KW-1133">Transmembrane helix</keyword>
<keyword evidence="3 9" id="KW-1003">Cell membrane</keyword>
<dbReference type="AlphaFoldDB" id="A0A975MS01"/>
<comment type="catalytic activity">
    <reaction evidence="9">
        <text>N-terminal S-1,2-diacyl-sn-glyceryl-L-cysteinyl-[lipoprotein] + a glycerophospholipid = N-acyl-S-1,2-diacyl-sn-glyceryl-L-cysteinyl-[lipoprotein] + a 2-acyl-sn-glycero-3-phospholipid + H(+)</text>
        <dbReference type="Rhea" id="RHEA:48228"/>
        <dbReference type="Rhea" id="RHEA-COMP:14681"/>
        <dbReference type="Rhea" id="RHEA-COMP:14684"/>
        <dbReference type="ChEBI" id="CHEBI:15378"/>
        <dbReference type="ChEBI" id="CHEBI:136912"/>
        <dbReference type="ChEBI" id="CHEBI:140656"/>
        <dbReference type="ChEBI" id="CHEBI:140657"/>
        <dbReference type="ChEBI" id="CHEBI:140660"/>
        <dbReference type="EC" id="2.3.1.269"/>
    </reaction>
</comment>
<comment type="subcellular location">
    <subcellularLocation>
        <location evidence="1 9">Cell membrane</location>
        <topology evidence="1 9">Multi-pass membrane protein</topology>
    </subcellularLocation>
</comment>
<dbReference type="Proteomes" id="UP000676649">
    <property type="component" value="Chromosome"/>
</dbReference>
<dbReference type="PROSITE" id="PS50263">
    <property type="entry name" value="CN_HYDROLASE"/>
    <property type="match status" value="1"/>
</dbReference>
<dbReference type="InterPro" id="IPR004563">
    <property type="entry name" value="Apolipo_AcylTrfase"/>
</dbReference>
<feature type="domain" description="CN hydrolase" evidence="10">
    <location>
        <begin position="203"/>
        <end position="441"/>
    </location>
</feature>
<dbReference type="InterPro" id="IPR003010">
    <property type="entry name" value="C-N_Hydrolase"/>
</dbReference>
<comment type="pathway">
    <text evidence="9">Protein modification; lipoprotein biosynthesis (N-acyl transfer).</text>
</comment>
<feature type="transmembrane region" description="Helical" evidence="9">
    <location>
        <begin position="6"/>
        <end position="25"/>
    </location>
</feature>
<evidence type="ECO:0000256" key="9">
    <source>
        <dbReference type="HAMAP-Rule" id="MF_01148"/>
    </source>
</evidence>
<sequence length="479" mass="52921">MAFAPYDYGYAAIPALMFIYRIWLLPTKYHPILLSYLFGVGLFAAGIWWVYISIHDFGGADGLSAIGLTSLLVGFWALFPALAGLVVVRLMRHSRPGWRVFAAAFVWISVEYLRGNYLLNGFPWLQIAYSQLNSPLAGYAPLVGVYGIGFLLAVSAFILTEVLLTKLSSRYIWLILAIWAGGQLLKNVAWTQAAGEPIKITLVQGNISQDQKWQSNQRLTTLQLYRHLTEQHWDSKVIIWPETAIPAFLSQVQTAYLDPLAAEARRHDTDLVVSMPSGGEGNQYFNSVLALSDKPTLYHKNHLLPFGEYLPLQPLSGWVLDWLEIPLGDFTAGADRQPLLTAGGYAFVTTICYEDAFGELVSRQIGDAGYIVNVTNDAWFGDSAQAFQHMQMAQMRALETGRYLVRVTNTGVTGFIGPDGKVRSQAATFTTTTLTDTIVPMSGITPYSRFGDTTVFAGLLALLGLAYAINMLNNSDRTS</sequence>
<dbReference type="PANTHER" id="PTHR38686:SF1">
    <property type="entry name" value="APOLIPOPROTEIN N-ACYLTRANSFERASE"/>
    <property type="match status" value="1"/>
</dbReference>
<protein>
    <recommendedName>
        <fullName evidence="9">Apolipoprotein N-acyltransferase</fullName>
        <shortName evidence="9">ALP N-acyltransferase</shortName>
        <ecNumber evidence="9">2.3.1.269</ecNumber>
    </recommendedName>
</protein>
<dbReference type="InterPro" id="IPR036526">
    <property type="entry name" value="C-N_Hydrolase_sf"/>
</dbReference>
<accession>A0A975MS01</accession>
<evidence type="ECO:0000256" key="8">
    <source>
        <dbReference type="ARBA" id="ARBA00023315"/>
    </source>
</evidence>
<evidence type="ECO:0000256" key="2">
    <source>
        <dbReference type="ARBA" id="ARBA00010065"/>
    </source>
</evidence>
<dbReference type="NCBIfam" id="TIGR00546">
    <property type="entry name" value="lnt"/>
    <property type="match status" value="1"/>
</dbReference>
<dbReference type="Pfam" id="PF00795">
    <property type="entry name" value="CN_hydrolase"/>
    <property type="match status" value="1"/>
</dbReference>
<dbReference type="EMBL" id="CP073754">
    <property type="protein sequence ID" value="QWF72476.1"/>
    <property type="molecule type" value="Genomic_DNA"/>
</dbReference>
<reference evidence="11" key="1">
    <citation type="submission" date="2021-04" db="EMBL/GenBank/DDBJ databases">
        <title>Draft genome sequence data of methanotrophic Methylovulum sp. strain S1L and Methylomonas sp. strain S2AM isolated from boreal lake water columns.</title>
        <authorList>
            <person name="Rissanen A.J."/>
            <person name="Mangayil R."/>
            <person name="Svenning M.M."/>
            <person name="Khanongnuch R."/>
        </authorList>
    </citation>
    <scope>NUCLEOTIDE SEQUENCE</scope>
    <source>
        <strain evidence="11">S2AM</strain>
    </source>
</reference>
<dbReference type="GO" id="GO:0005886">
    <property type="term" value="C:plasma membrane"/>
    <property type="evidence" value="ECO:0007669"/>
    <property type="project" value="UniProtKB-SubCell"/>
</dbReference>
<feature type="transmembrane region" description="Helical" evidence="9">
    <location>
        <begin position="139"/>
        <end position="159"/>
    </location>
</feature>
<evidence type="ECO:0000313" key="11">
    <source>
        <dbReference type="EMBL" id="QWF72476.1"/>
    </source>
</evidence>
<dbReference type="Gene3D" id="3.60.110.10">
    <property type="entry name" value="Carbon-nitrogen hydrolase"/>
    <property type="match status" value="1"/>
</dbReference>
<feature type="transmembrane region" description="Helical" evidence="9">
    <location>
        <begin position="455"/>
        <end position="473"/>
    </location>
</feature>
<evidence type="ECO:0000313" key="12">
    <source>
        <dbReference type="Proteomes" id="UP000676649"/>
    </source>
</evidence>
<comment type="similarity">
    <text evidence="2 9">Belongs to the CN hydrolase family. Apolipoprotein N-acyltransferase subfamily.</text>
</comment>
<dbReference type="InterPro" id="IPR045378">
    <property type="entry name" value="LNT_N"/>
</dbReference>
<comment type="function">
    <text evidence="9">Catalyzes the phospholipid dependent N-acylation of the N-terminal cysteine of apolipoprotein, the last step in lipoprotein maturation.</text>
</comment>
<evidence type="ECO:0000256" key="3">
    <source>
        <dbReference type="ARBA" id="ARBA00022475"/>
    </source>
</evidence>
<dbReference type="EC" id="2.3.1.269" evidence="9"/>
<organism evidence="11 12">
    <name type="scientific">Methylomonas paludis</name>
    <dbReference type="NCBI Taxonomy" id="1173101"/>
    <lineage>
        <taxon>Bacteria</taxon>
        <taxon>Pseudomonadati</taxon>
        <taxon>Pseudomonadota</taxon>
        <taxon>Gammaproteobacteria</taxon>
        <taxon>Methylococcales</taxon>
        <taxon>Methylococcaceae</taxon>
        <taxon>Methylomonas</taxon>
    </lineage>
</organism>
<gene>
    <name evidence="9 11" type="primary">lnt</name>
    <name evidence="11" type="ORF">KEF85_03685</name>
</gene>
<dbReference type="SUPFAM" id="SSF56317">
    <property type="entry name" value="Carbon-nitrogen hydrolase"/>
    <property type="match status" value="1"/>
</dbReference>
<evidence type="ECO:0000256" key="6">
    <source>
        <dbReference type="ARBA" id="ARBA00022989"/>
    </source>
</evidence>
<dbReference type="CDD" id="cd07571">
    <property type="entry name" value="ALP_N-acyl_transferase"/>
    <property type="match status" value="1"/>
</dbReference>
<dbReference type="Pfam" id="PF20154">
    <property type="entry name" value="LNT_N"/>
    <property type="match status" value="1"/>
</dbReference>
<keyword evidence="8 9" id="KW-0012">Acyltransferase</keyword>